<reference evidence="2 3" key="1">
    <citation type="journal article" date="2019" name="Nat. Microbiol.">
        <title>Mediterranean grassland soil C-N compound turnover is dependent on rainfall and depth, and is mediated by genomically divergent microorganisms.</title>
        <authorList>
            <person name="Diamond S."/>
            <person name="Andeer P.F."/>
            <person name="Li Z."/>
            <person name="Crits-Christoph A."/>
            <person name="Burstein D."/>
            <person name="Anantharaman K."/>
            <person name="Lane K.R."/>
            <person name="Thomas B.C."/>
            <person name="Pan C."/>
            <person name="Northen T.R."/>
            <person name="Banfield J.F."/>
        </authorList>
    </citation>
    <scope>NUCLEOTIDE SEQUENCE [LARGE SCALE GENOMIC DNA]</scope>
    <source>
        <strain evidence="2">WS_8</strain>
    </source>
</reference>
<organism evidence="2 3">
    <name type="scientific">Eiseniibacteriota bacterium</name>
    <dbReference type="NCBI Taxonomy" id="2212470"/>
    <lineage>
        <taxon>Bacteria</taxon>
        <taxon>Candidatus Eiseniibacteriota</taxon>
    </lineage>
</organism>
<dbReference type="PROSITE" id="PS51094">
    <property type="entry name" value="PTS_EIIA_TYPE_2"/>
    <property type="match status" value="1"/>
</dbReference>
<dbReference type="Proteomes" id="UP000316609">
    <property type="component" value="Unassembled WGS sequence"/>
</dbReference>
<evidence type="ECO:0000259" key="1">
    <source>
        <dbReference type="PROSITE" id="PS51094"/>
    </source>
</evidence>
<dbReference type="AlphaFoldDB" id="A0A538TYG6"/>
<dbReference type="Gene3D" id="3.40.930.10">
    <property type="entry name" value="Mannitol-specific EII, Chain A"/>
    <property type="match status" value="1"/>
</dbReference>
<dbReference type="PANTHER" id="PTHR47738">
    <property type="entry name" value="PTS SYSTEM FRUCTOSE-LIKE EIIA COMPONENT-RELATED"/>
    <property type="match status" value="1"/>
</dbReference>
<gene>
    <name evidence="2" type="ORF">E6K78_00530</name>
</gene>
<evidence type="ECO:0000313" key="2">
    <source>
        <dbReference type="EMBL" id="TMQ68643.1"/>
    </source>
</evidence>
<dbReference type="InterPro" id="IPR051541">
    <property type="entry name" value="PTS_SugarTrans_NitroReg"/>
</dbReference>
<keyword evidence="2" id="KW-0813">Transport</keyword>
<dbReference type="Pfam" id="PF00359">
    <property type="entry name" value="PTS_EIIA_2"/>
    <property type="match status" value="1"/>
</dbReference>
<dbReference type="PANTHER" id="PTHR47738:SF1">
    <property type="entry name" value="NITROGEN REGULATORY PROTEIN"/>
    <property type="match status" value="1"/>
</dbReference>
<evidence type="ECO:0000313" key="3">
    <source>
        <dbReference type="Proteomes" id="UP000316609"/>
    </source>
</evidence>
<protein>
    <submittedName>
        <fullName evidence="2">PTS sugar transporter subunit IIA</fullName>
    </submittedName>
</protein>
<comment type="caution">
    <text evidence="2">The sequence shown here is derived from an EMBL/GenBank/DDBJ whole genome shotgun (WGS) entry which is preliminary data.</text>
</comment>
<dbReference type="GO" id="GO:0030295">
    <property type="term" value="F:protein kinase activator activity"/>
    <property type="evidence" value="ECO:0007669"/>
    <property type="project" value="TreeGrafter"/>
</dbReference>
<dbReference type="InterPro" id="IPR002178">
    <property type="entry name" value="PTS_EIIA_type-2_dom"/>
</dbReference>
<accession>A0A538TYG6</accession>
<feature type="domain" description="PTS EIIA type-2" evidence="1">
    <location>
        <begin position="11"/>
        <end position="156"/>
    </location>
</feature>
<dbReference type="SUPFAM" id="SSF55804">
    <property type="entry name" value="Phoshotransferase/anion transport protein"/>
    <property type="match status" value="1"/>
</dbReference>
<dbReference type="EMBL" id="VBOY01000006">
    <property type="protein sequence ID" value="TMQ68643.1"/>
    <property type="molecule type" value="Genomic_DNA"/>
</dbReference>
<sequence>MTAMTLGTAPIGYDLSLCIPNLKAKGKESALAEMVSAAHLAGAIREPDLLLELLRVRERVGSTALGKGVAIPSARSVTVLAPRLVLGRTARGIEWGAADGHPVTLIFMALAPGEWREEAFHGLIARAAAVARLQRNRHRLLSAPSPEAVAEVLRGASA</sequence>
<keyword evidence="2" id="KW-0762">Sugar transport</keyword>
<proteinExistence type="predicted"/>
<dbReference type="InterPro" id="IPR016152">
    <property type="entry name" value="PTrfase/Anion_transptr"/>
</dbReference>
<name>A0A538TYG6_UNCEI</name>